<accession>A0ABS4TQC6</accession>
<comment type="caution">
    <text evidence="2">The sequence shown here is derived from an EMBL/GenBank/DDBJ whole genome shotgun (WGS) entry which is preliminary data.</text>
</comment>
<protein>
    <recommendedName>
        <fullName evidence="4">Phage tail protein</fullName>
    </recommendedName>
</protein>
<evidence type="ECO:0008006" key="4">
    <source>
        <dbReference type="Google" id="ProtNLM"/>
    </source>
</evidence>
<evidence type="ECO:0000256" key="1">
    <source>
        <dbReference type="SAM" id="MobiDB-lite"/>
    </source>
</evidence>
<dbReference type="EMBL" id="JAGINW010000001">
    <property type="protein sequence ID" value="MBP2326611.1"/>
    <property type="molecule type" value="Genomic_DNA"/>
</dbReference>
<feature type="region of interest" description="Disordered" evidence="1">
    <location>
        <begin position="561"/>
        <end position="592"/>
    </location>
</feature>
<proteinExistence type="predicted"/>
<evidence type="ECO:0000313" key="2">
    <source>
        <dbReference type="EMBL" id="MBP2326611.1"/>
    </source>
</evidence>
<name>A0ABS4TQC6_9PSEU</name>
<dbReference type="RefSeq" id="WP_209643660.1">
    <property type="nucleotide sequence ID" value="NZ_JAGINW010000001.1"/>
</dbReference>
<evidence type="ECO:0000313" key="3">
    <source>
        <dbReference type="Proteomes" id="UP001519332"/>
    </source>
</evidence>
<sequence length="609" mass="66700">MSYLDLPRVIFDGDFQADVSTVNNDVRNFDIDTFDPGSADRAWNPTGSAAFRLLNCRVRDAPGEREEAGAKEDPVLTAVIAGSVDRVSAKIVDLDPQWQLSSALWGLRVELRADENLILAGDFEPASFRDIWFPPVFGTQRPRPTARFQSVLHNIVWARPGVSRIADRLREASTGGKLSIRLMTFAFNGNVSSPRFTIGSVVGAIGPYRPDEPHTFVTGRRFAPIVDQNGTNSAGVNYFDGVVRSGKQLVVDLANALPILDDKGTVVDQGELRFGVLPDSATDQGATVVEGVGFTALGDPLPYRDPGWLLDTGGIATIAIPPRVDIAARPLALLRANAADHTVVVRETLDGWLVRADKHIHRAESGDTLKTRVHVARFGRPAPRAEVTPLLLGPAKVGPLPPTGTPATAFTAERPERTDADGQTTLRVRCSDPGTPRGYIDGQIYQMVLGIRGVDVDRLRHNPLEPITALVFDDYEIPAGPTWLDDVQPIFKQYANLYPIMSERLIRLDDYEAVREHRAILQFAFSRDIGDPNAMPVTRDLSRAKRRMILNWLALPDLPVGTGRPRPVSKPDTRVAEAVEDDTVDPTDSKGQFARAYLRSAGAIERTEP</sequence>
<dbReference type="Proteomes" id="UP001519332">
    <property type="component" value="Unassembled WGS sequence"/>
</dbReference>
<organism evidence="2 3">
    <name type="scientific">Kibdelosporangium banguiense</name>
    <dbReference type="NCBI Taxonomy" id="1365924"/>
    <lineage>
        <taxon>Bacteria</taxon>
        <taxon>Bacillati</taxon>
        <taxon>Actinomycetota</taxon>
        <taxon>Actinomycetes</taxon>
        <taxon>Pseudonocardiales</taxon>
        <taxon>Pseudonocardiaceae</taxon>
        <taxon>Kibdelosporangium</taxon>
    </lineage>
</organism>
<keyword evidence="3" id="KW-1185">Reference proteome</keyword>
<gene>
    <name evidence="2" type="ORF">JOF56_006996</name>
</gene>
<reference evidence="2 3" key="1">
    <citation type="submission" date="2021-03" db="EMBL/GenBank/DDBJ databases">
        <title>Sequencing the genomes of 1000 actinobacteria strains.</title>
        <authorList>
            <person name="Klenk H.-P."/>
        </authorList>
    </citation>
    <scope>NUCLEOTIDE SEQUENCE [LARGE SCALE GENOMIC DNA]</scope>
    <source>
        <strain evidence="2 3">DSM 46670</strain>
    </source>
</reference>